<dbReference type="Proteomes" id="UP001235720">
    <property type="component" value="Unassembled WGS sequence"/>
</dbReference>
<comment type="caution">
    <text evidence="1">The sequence shown here is derived from an EMBL/GenBank/DDBJ whole genome shotgun (WGS) entry which is preliminary data.</text>
</comment>
<sequence>MDDEDFYREVTRRAPRTTSLLGVEFNLDWRLDWPDAESVLVQDLDDAPLRDNEVLRTELDYLLNALRTDSSVDDFFTYIDSGLDPLAETGQTSRTWLIGLRDRAARNVRNGDPVERGQTGEVL</sequence>
<organism evidence="1 2">
    <name type="scientific">Curtobacterium subtropicum</name>
    <dbReference type="NCBI Taxonomy" id="3055138"/>
    <lineage>
        <taxon>Bacteria</taxon>
        <taxon>Bacillati</taxon>
        <taxon>Actinomycetota</taxon>
        <taxon>Actinomycetes</taxon>
        <taxon>Micrococcales</taxon>
        <taxon>Microbacteriaceae</taxon>
        <taxon>Curtobacterium</taxon>
    </lineage>
</organism>
<evidence type="ECO:0008006" key="3">
    <source>
        <dbReference type="Google" id="ProtNLM"/>
    </source>
</evidence>
<proteinExistence type="predicted"/>
<dbReference type="EMBL" id="JAUCMM010000001">
    <property type="protein sequence ID" value="MDM7887327.1"/>
    <property type="molecule type" value="Genomic_DNA"/>
</dbReference>
<protein>
    <recommendedName>
        <fullName evidence="3">CdiI immunity protein domain-containing protein</fullName>
    </recommendedName>
</protein>
<reference evidence="1 2" key="1">
    <citation type="submission" date="2023-06" db="EMBL/GenBank/DDBJ databases">
        <authorList>
            <person name="Feng G."/>
            <person name="Li J."/>
            <person name="Zhu H."/>
        </authorList>
    </citation>
    <scope>NUCLEOTIDE SEQUENCE [LARGE SCALE GENOMIC DNA]</scope>
    <source>
        <strain evidence="1 2">RHCJP20</strain>
    </source>
</reference>
<keyword evidence="2" id="KW-1185">Reference proteome</keyword>
<evidence type="ECO:0000313" key="1">
    <source>
        <dbReference type="EMBL" id="MDM7887327.1"/>
    </source>
</evidence>
<name>A0ABT7TEF5_9MICO</name>
<accession>A0ABT7TEF5</accession>
<evidence type="ECO:0000313" key="2">
    <source>
        <dbReference type="Proteomes" id="UP001235720"/>
    </source>
</evidence>
<gene>
    <name evidence="1" type="ORF">QUG98_02570</name>
</gene>
<dbReference type="RefSeq" id="WP_289469060.1">
    <property type="nucleotide sequence ID" value="NZ_JAUCMM010000001.1"/>
</dbReference>